<sequence>MKRFLIQSSLFALFAIAFYLIVMPLWSSIFPPFMAKNVRNCMGCYGHTFTRTKNAKTVDSIDVLIVGSSHAYRGIDPRAFEKYGIKAFNLGSSSQTPINTKMLLHQYLDIIEPKLVIYEAYAGTLEIDGVESSLDLLSNNQIDKNSVEMALDVHNLLAYNTLWFSTVRQFLGMNKNLSEPLVQGLDTYISPTGFVQTSYRKNLLLDEKIQQWNLRENQLQALKENIAFIKAHNSKVFLIQTPITNKLYESKTNNSTVDKLLHSYGEYMSYQGLVELNDTLDFYDSNHMNQNAVEKFSDILALEVKNRYF</sequence>
<evidence type="ECO:0000313" key="1">
    <source>
        <dbReference type="EMBL" id="ADX67284.1"/>
    </source>
</evidence>
<keyword evidence="2" id="KW-1185">Reference proteome</keyword>
<protein>
    <recommendedName>
        <fullName evidence="3">SGNH/GDSL hydrolase family protein</fullName>
    </recommendedName>
</protein>
<evidence type="ECO:0008006" key="3">
    <source>
        <dbReference type="Google" id="ProtNLM"/>
    </source>
</evidence>
<reference evidence="2" key="2">
    <citation type="journal article" date="2011" name="Stand. Genomic Sci.">
        <title>Complete genome sequence of Weeksella virosa type strain (9751T).</title>
        <authorList>
            <person name="Lang E."/>
            <person name="Teshima H."/>
            <person name="Lucas S."/>
            <person name="Lapidus A."/>
            <person name="Hammon N."/>
            <person name="Deshpande S."/>
            <person name="Nolan M."/>
            <person name="Cheng J."/>
            <person name="Pitluck S."/>
            <person name="Liolios K."/>
            <person name="Pagani I."/>
            <person name="Mikhailova N."/>
            <person name="Ivanova N."/>
            <person name="Mavromatis K."/>
            <person name="Pati A."/>
            <person name="Tapia R."/>
            <person name="Han C."/>
            <person name="Goodwin L."/>
            <person name="Chen A."/>
            <person name="Palaniappan K."/>
            <person name="Land M."/>
            <person name="Hauser L."/>
            <person name="Chang Y."/>
            <person name="Jeffries C."/>
            <person name="Brambilla E."/>
            <person name="Kopitz M."/>
            <person name="Rohde M."/>
            <person name="Goker M."/>
            <person name="Tindall B."/>
            <person name="Detter J."/>
            <person name="Woyke T."/>
            <person name="Bristow J."/>
            <person name="Eisen J."/>
            <person name="Markowitz V."/>
            <person name="Hugenholtz P."/>
            <person name="Klenk H."/>
            <person name="Kyrpides N."/>
        </authorList>
    </citation>
    <scope>NUCLEOTIDE SEQUENCE [LARGE SCALE GENOMIC DNA]</scope>
    <source>
        <strain evidence="2">ATCC 43766 / DSM 16922 / JCM 21250 / NBRC 16016 / NCTC 11634 / CL345/78</strain>
    </source>
</reference>
<dbReference type="SUPFAM" id="SSF52266">
    <property type="entry name" value="SGNH hydrolase"/>
    <property type="match status" value="1"/>
</dbReference>
<dbReference type="AlphaFoldDB" id="F0NZM5"/>
<gene>
    <name evidence="1" type="ordered locus">Weevi_0565</name>
</gene>
<accession>F0NZM5</accession>
<dbReference type="HOGENOM" id="CLU_860264_0_0_10"/>
<name>F0NZM5_WEEVC</name>
<dbReference type="OrthoDB" id="9761723at2"/>
<proteinExistence type="predicted"/>
<evidence type="ECO:0000313" key="2">
    <source>
        <dbReference type="Proteomes" id="UP000008641"/>
    </source>
</evidence>
<dbReference type="Proteomes" id="UP000008641">
    <property type="component" value="Chromosome"/>
</dbReference>
<dbReference type="STRING" id="865938.Weevi_0565"/>
<dbReference type="EMBL" id="CP002455">
    <property type="protein sequence ID" value="ADX67284.1"/>
    <property type="molecule type" value="Genomic_DNA"/>
</dbReference>
<dbReference type="KEGG" id="wvi:Weevi_0565"/>
<reference evidence="1 2" key="1">
    <citation type="journal article" date="2011" name="Stand. Genomic Sci.">
        <title>Complete genome sequence of Weeksella virosa type strain (9751).</title>
        <authorList>
            <person name="Lang E."/>
            <person name="Teshima H."/>
            <person name="Lucas S."/>
            <person name="Lapidus A."/>
            <person name="Hammon N."/>
            <person name="Deshpande S."/>
            <person name="Nolan M."/>
            <person name="Cheng J.F."/>
            <person name="Pitluck S."/>
            <person name="Liolios K."/>
            <person name="Pagani I."/>
            <person name="Mikhailova N."/>
            <person name="Ivanova N."/>
            <person name="Mavromatis K."/>
            <person name="Pati A."/>
            <person name="Tapia R."/>
            <person name="Han C."/>
            <person name="Goodwin L."/>
            <person name="Chen A."/>
            <person name="Palaniappan K."/>
            <person name="Land M."/>
            <person name="Hauser L."/>
            <person name="Chang Y.J."/>
            <person name="Jeffries C.D."/>
            <person name="Brambilla E.M."/>
            <person name="Kopitz M."/>
            <person name="Rohde M."/>
            <person name="Goker M."/>
            <person name="Tindall B.J."/>
            <person name="Detter J.C."/>
            <person name="Woyke T."/>
            <person name="Bristow J."/>
            <person name="Eisen J.A."/>
            <person name="Markowitz V."/>
            <person name="Hugenholtz P."/>
            <person name="Klenk H.P."/>
            <person name="Kyrpides N.C."/>
        </authorList>
    </citation>
    <scope>NUCLEOTIDE SEQUENCE [LARGE SCALE GENOMIC DNA]</scope>
    <source>
        <strain evidence="2">ATCC 43766 / DSM 16922 / JCM 21250 / NBRC 16016 / NCTC 11634 / CL345/78</strain>
    </source>
</reference>
<dbReference type="eggNOG" id="COG2755">
    <property type="taxonomic scope" value="Bacteria"/>
</dbReference>
<organism evidence="1 2">
    <name type="scientific">Weeksella virosa (strain ATCC 43766 / DSM 16922 / JCM 21250 / CCUG 30538 / CDC 9751 / IAM 14551 / NBRC 16016 / NCTC 11634 / CL345/78)</name>
    <dbReference type="NCBI Taxonomy" id="865938"/>
    <lineage>
        <taxon>Bacteria</taxon>
        <taxon>Pseudomonadati</taxon>
        <taxon>Bacteroidota</taxon>
        <taxon>Flavobacteriia</taxon>
        <taxon>Flavobacteriales</taxon>
        <taxon>Weeksellaceae</taxon>
        <taxon>Weeksella</taxon>
    </lineage>
</organism>